<feature type="active site" description="Schiff-base intermediate with substrate" evidence="12 14">
    <location>
        <position position="161"/>
    </location>
</feature>
<evidence type="ECO:0000256" key="10">
    <source>
        <dbReference type="ARBA" id="ARBA00023270"/>
    </source>
</evidence>
<comment type="subunit">
    <text evidence="12">Homotetramer; dimer of dimers.</text>
</comment>
<feature type="binding site" evidence="12 15">
    <location>
        <position position="203"/>
    </location>
    <ligand>
        <name>pyruvate</name>
        <dbReference type="ChEBI" id="CHEBI:15361"/>
    </ligand>
</feature>
<dbReference type="PRINTS" id="PR00146">
    <property type="entry name" value="DHPICSNTHASE"/>
</dbReference>
<feature type="active site" description="Proton donor/acceptor" evidence="12 14">
    <location>
        <position position="133"/>
    </location>
</feature>
<organism evidence="16 17">
    <name type="scientific">Enterococcus durans</name>
    <dbReference type="NCBI Taxonomy" id="53345"/>
    <lineage>
        <taxon>Bacteria</taxon>
        <taxon>Bacillati</taxon>
        <taxon>Bacillota</taxon>
        <taxon>Bacilli</taxon>
        <taxon>Lactobacillales</taxon>
        <taxon>Enterococcaceae</taxon>
        <taxon>Enterococcus</taxon>
    </lineage>
</organism>
<dbReference type="CDD" id="cd00950">
    <property type="entry name" value="DHDPS"/>
    <property type="match status" value="1"/>
</dbReference>
<dbReference type="InterPro" id="IPR020625">
    <property type="entry name" value="Schiff_base-form_aldolases_AS"/>
</dbReference>
<protein>
    <recommendedName>
        <fullName evidence="4 12">4-hydroxy-tetrahydrodipicolinate synthase</fullName>
        <shortName evidence="12">HTPA synthase</shortName>
        <ecNumber evidence="4 12">4.3.3.7</ecNumber>
    </recommendedName>
</protein>
<dbReference type="PIRSF" id="PIRSF001365">
    <property type="entry name" value="DHDPS"/>
    <property type="match status" value="1"/>
</dbReference>
<dbReference type="PANTHER" id="PTHR12128">
    <property type="entry name" value="DIHYDRODIPICOLINATE SYNTHASE"/>
    <property type="match status" value="1"/>
</dbReference>
<dbReference type="InterPro" id="IPR005263">
    <property type="entry name" value="DapA"/>
</dbReference>
<dbReference type="InterPro" id="IPR020624">
    <property type="entry name" value="Schiff_base-form_aldolases_CS"/>
</dbReference>
<dbReference type="SUPFAM" id="SSF51569">
    <property type="entry name" value="Aldolase"/>
    <property type="match status" value="1"/>
</dbReference>
<dbReference type="HAMAP" id="MF_00418">
    <property type="entry name" value="DapA"/>
    <property type="match status" value="1"/>
</dbReference>
<proteinExistence type="inferred from homology"/>
<evidence type="ECO:0000256" key="2">
    <source>
        <dbReference type="ARBA" id="ARBA00005120"/>
    </source>
</evidence>
<dbReference type="Gene3D" id="3.20.20.70">
    <property type="entry name" value="Aldolase class I"/>
    <property type="match status" value="1"/>
</dbReference>
<evidence type="ECO:0000256" key="13">
    <source>
        <dbReference type="PIRNR" id="PIRNR001365"/>
    </source>
</evidence>
<dbReference type="NCBIfam" id="TIGR00674">
    <property type="entry name" value="dapA"/>
    <property type="match status" value="1"/>
</dbReference>
<sequence length="293" mass="31685">MIEGSIVALITPMDEQGEVDYDGLERLITFHLSEKTDALLVLGTTGESSTLSSEEEEEILRFTVEKVNGKVPVIAGAGTNATKKTIERVNRFAELGADQVLVITPYYNKTSDAGLLAHFTAIADRSPVPIILYNVPSRTGMTIPIQVLERLAKHPKIIGIKEASGDISYVMAVARLLNETFVLYSGNDDMILPVLSVGGSGVISVWANIKPKQVHDLVSAFNNGNIEKAQAIQLEALPLIHALFSETNPIPVKAAMEILGLPAGPLRLPLVSLAEEKKEQLARLLEPKGSEKE</sequence>
<dbReference type="PROSITE" id="PS00666">
    <property type="entry name" value="DHDPS_2"/>
    <property type="match status" value="1"/>
</dbReference>
<comment type="similarity">
    <text evidence="3 12 13">Belongs to the DapA family.</text>
</comment>
<dbReference type="GO" id="GO:0005829">
    <property type="term" value="C:cytosol"/>
    <property type="evidence" value="ECO:0007669"/>
    <property type="project" value="TreeGrafter"/>
</dbReference>
<dbReference type="GO" id="GO:0019877">
    <property type="term" value="P:diaminopimelate biosynthetic process"/>
    <property type="evidence" value="ECO:0007669"/>
    <property type="project" value="UniProtKB-UniRule"/>
</dbReference>
<comment type="catalytic activity">
    <reaction evidence="11 12">
        <text>L-aspartate 4-semialdehyde + pyruvate = (2S,4S)-4-hydroxy-2,3,4,5-tetrahydrodipicolinate + H2O + H(+)</text>
        <dbReference type="Rhea" id="RHEA:34171"/>
        <dbReference type="ChEBI" id="CHEBI:15361"/>
        <dbReference type="ChEBI" id="CHEBI:15377"/>
        <dbReference type="ChEBI" id="CHEBI:15378"/>
        <dbReference type="ChEBI" id="CHEBI:67139"/>
        <dbReference type="ChEBI" id="CHEBI:537519"/>
        <dbReference type="EC" id="4.3.3.7"/>
    </reaction>
</comment>
<evidence type="ECO:0000313" key="17">
    <source>
        <dbReference type="Proteomes" id="UP000252797"/>
    </source>
</evidence>
<name>A0A367CC98_9ENTE</name>
<comment type="subcellular location">
    <subcellularLocation>
        <location evidence="12">Cytoplasm</location>
    </subcellularLocation>
</comment>
<evidence type="ECO:0000256" key="15">
    <source>
        <dbReference type="PIRSR" id="PIRSR001365-2"/>
    </source>
</evidence>
<evidence type="ECO:0000256" key="6">
    <source>
        <dbReference type="ARBA" id="ARBA00022605"/>
    </source>
</evidence>
<evidence type="ECO:0000256" key="8">
    <source>
        <dbReference type="ARBA" id="ARBA00023154"/>
    </source>
</evidence>
<dbReference type="InterPro" id="IPR013785">
    <property type="entry name" value="Aldolase_TIM"/>
</dbReference>
<dbReference type="EMBL" id="LEPB01000005">
    <property type="protein sequence ID" value="RCA10012.1"/>
    <property type="molecule type" value="Genomic_DNA"/>
</dbReference>
<evidence type="ECO:0000313" key="16">
    <source>
        <dbReference type="EMBL" id="RCA10012.1"/>
    </source>
</evidence>
<accession>A0A367CC98</accession>
<dbReference type="PANTHER" id="PTHR12128:SF66">
    <property type="entry name" value="4-HYDROXY-2-OXOGLUTARATE ALDOLASE, MITOCHONDRIAL"/>
    <property type="match status" value="1"/>
</dbReference>
<evidence type="ECO:0000256" key="14">
    <source>
        <dbReference type="PIRSR" id="PIRSR001365-1"/>
    </source>
</evidence>
<keyword evidence="7 12" id="KW-0220">Diaminopimelate biosynthesis</keyword>
<evidence type="ECO:0000256" key="9">
    <source>
        <dbReference type="ARBA" id="ARBA00023239"/>
    </source>
</evidence>
<dbReference type="AlphaFoldDB" id="A0A367CC98"/>
<keyword evidence="6 12" id="KW-0028">Amino-acid biosynthesis</keyword>
<gene>
    <name evidence="12" type="primary">dapA</name>
    <name evidence="16" type="ORF">EA71_02516</name>
</gene>
<feature type="site" description="Part of a proton relay during catalysis" evidence="12">
    <location>
        <position position="107"/>
    </location>
</feature>
<evidence type="ECO:0000256" key="7">
    <source>
        <dbReference type="ARBA" id="ARBA00022915"/>
    </source>
</evidence>
<dbReference type="STRING" id="53345.LIU_13025"/>
<evidence type="ECO:0000256" key="5">
    <source>
        <dbReference type="ARBA" id="ARBA00022490"/>
    </source>
</evidence>
<comment type="caution">
    <text evidence="12">Was originally thought to be a dihydrodipicolinate synthase (DHDPS), catalyzing the condensation of (S)-aspartate-beta-semialdehyde [(S)-ASA] and pyruvate to dihydrodipicolinate (DHDP). However, it was shown in E.coli that the product of the enzymatic reaction is not dihydrodipicolinate but in fact (4S)-4-hydroxy-2,3,4,5-tetrahydro-(2S)-dipicolinic acid (HTPA), and that the consecutive dehydration reaction leading to DHDP is not spontaneous but catalyzed by DapB.</text>
</comment>
<feature type="site" description="Part of a proton relay during catalysis" evidence="12">
    <location>
        <position position="44"/>
    </location>
</feature>
<dbReference type="UniPathway" id="UPA00034">
    <property type="reaction ID" value="UER00017"/>
</dbReference>
<comment type="function">
    <text evidence="1 12">Catalyzes the condensation of (S)-aspartate-beta-semialdehyde [(S)-ASA] and pyruvate to 4-hydroxy-tetrahydrodipicolinate (HTPA).</text>
</comment>
<evidence type="ECO:0000256" key="12">
    <source>
        <dbReference type="HAMAP-Rule" id="MF_00418"/>
    </source>
</evidence>
<dbReference type="PROSITE" id="PS00665">
    <property type="entry name" value="DHDPS_1"/>
    <property type="match status" value="1"/>
</dbReference>
<evidence type="ECO:0000256" key="11">
    <source>
        <dbReference type="ARBA" id="ARBA00047836"/>
    </source>
</evidence>
<evidence type="ECO:0000256" key="3">
    <source>
        <dbReference type="ARBA" id="ARBA00007592"/>
    </source>
</evidence>
<dbReference type="GO" id="GO:0009089">
    <property type="term" value="P:lysine biosynthetic process via diaminopimelate"/>
    <property type="evidence" value="ECO:0007669"/>
    <property type="project" value="UniProtKB-UniRule"/>
</dbReference>
<keyword evidence="5 12" id="KW-0963">Cytoplasm</keyword>
<reference evidence="16 17" key="1">
    <citation type="submission" date="2015-06" db="EMBL/GenBank/DDBJ databases">
        <title>The Genome Sequence of Enterococcus durans 4EA1.</title>
        <authorList>
            <consortium name="The Broad Institute Genomics Platform"/>
            <consortium name="The Broad Institute Genome Sequencing Center for Infectious Disease"/>
            <person name="Earl A.M."/>
            <person name="Van Tyne D."/>
            <person name="Lebreton F."/>
            <person name="Saavedra J.T."/>
            <person name="Gilmore M.S."/>
            <person name="Manson Mcguire A."/>
            <person name="Clock S."/>
            <person name="Crupain M."/>
            <person name="Rangan U."/>
            <person name="Young S."/>
            <person name="Abouelleil A."/>
            <person name="Cao P."/>
            <person name="Chapman S.B."/>
            <person name="Griggs A."/>
            <person name="Priest M."/>
            <person name="Shea T."/>
            <person name="Wortman J."/>
            <person name="Nusbaum C."/>
            <person name="Birren B."/>
        </authorList>
    </citation>
    <scope>NUCLEOTIDE SEQUENCE [LARGE SCALE GENOMIC DNA]</scope>
    <source>
        <strain evidence="16 17">4EA1</strain>
    </source>
</reference>
<dbReference type="Pfam" id="PF00701">
    <property type="entry name" value="DHDPS"/>
    <property type="match status" value="1"/>
</dbReference>
<keyword evidence="8 12" id="KW-0457">Lysine biosynthesis</keyword>
<keyword evidence="9 12" id="KW-0456">Lyase</keyword>
<feature type="binding site" evidence="12 15">
    <location>
        <position position="45"/>
    </location>
    <ligand>
        <name>pyruvate</name>
        <dbReference type="ChEBI" id="CHEBI:15361"/>
    </ligand>
</feature>
<dbReference type="InterPro" id="IPR002220">
    <property type="entry name" value="DapA-like"/>
</dbReference>
<keyword evidence="10 12" id="KW-0704">Schiff base</keyword>
<dbReference type="Proteomes" id="UP000252797">
    <property type="component" value="Unassembled WGS sequence"/>
</dbReference>
<dbReference type="SMART" id="SM01130">
    <property type="entry name" value="DHDPS"/>
    <property type="match status" value="1"/>
</dbReference>
<evidence type="ECO:0000256" key="4">
    <source>
        <dbReference type="ARBA" id="ARBA00012086"/>
    </source>
</evidence>
<dbReference type="GO" id="GO:0008840">
    <property type="term" value="F:4-hydroxy-tetrahydrodipicolinate synthase activity"/>
    <property type="evidence" value="ECO:0007669"/>
    <property type="project" value="UniProtKB-UniRule"/>
</dbReference>
<comment type="caution">
    <text evidence="16">The sequence shown here is derived from an EMBL/GenBank/DDBJ whole genome shotgun (WGS) entry which is preliminary data.</text>
</comment>
<comment type="pathway">
    <text evidence="2 12">Amino-acid biosynthesis; L-lysine biosynthesis via DAP pathway; (S)-tetrahydrodipicolinate from L-aspartate: step 3/4.</text>
</comment>
<dbReference type="RefSeq" id="WP_113846298.1">
    <property type="nucleotide sequence ID" value="NZ_JADPAK010000003.1"/>
</dbReference>
<dbReference type="EC" id="4.3.3.7" evidence="4 12"/>
<evidence type="ECO:0000256" key="1">
    <source>
        <dbReference type="ARBA" id="ARBA00003294"/>
    </source>
</evidence>